<dbReference type="InterPro" id="IPR010290">
    <property type="entry name" value="TM_effector"/>
</dbReference>
<feature type="region of interest" description="Disordered" evidence="7">
    <location>
        <begin position="1"/>
        <end position="34"/>
    </location>
</feature>
<feature type="transmembrane region" description="Helical" evidence="8">
    <location>
        <begin position="200"/>
        <end position="220"/>
    </location>
</feature>
<feature type="transmembrane region" description="Helical" evidence="8">
    <location>
        <begin position="281"/>
        <end position="305"/>
    </location>
</feature>
<keyword evidence="4 8" id="KW-0812">Transmembrane</keyword>
<evidence type="ECO:0000256" key="5">
    <source>
        <dbReference type="ARBA" id="ARBA00022989"/>
    </source>
</evidence>
<comment type="caution">
    <text evidence="9">The sequence shown here is derived from an EMBL/GenBank/DDBJ whole genome shotgun (WGS) entry which is preliminary data.</text>
</comment>
<dbReference type="EMBL" id="JAATEJ010000005">
    <property type="protein sequence ID" value="NJP43601.1"/>
    <property type="molecule type" value="Genomic_DNA"/>
</dbReference>
<organism evidence="9 10">
    <name type="scientific">Actinacidiphila epipremni</name>
    <dbReference type="NCBI Taxonomy" id="2053013"/>
    <lineage>
        <taxon>Bacteria</taxon>
        <taxon>Bacillati</taxon>
        <taxon>Actinomycetota</taxon>
        <taxon>Actinomycetes</taxon>
        <taxon>Kitasatosporales</taxon>
        <taxon>Streptomycetaceae</taxon>
        <taxon>Actinacidiphila</taxon>
    </lineage>
</organism>
<evidence type="ECO:0000256" key="6">
    <source>
        <dbReference type="ARBA" id="ARBA00023136"/>
    </source>
</evidence>
<dbReference type="SUPFAM" id="SSF103473">
    <property type="entry name" value="MFS general substrate transporter"/>
    <property type="match status" value="1"/>
</dbReference>
<name>A0ABX0ZLJ7_9ACTN</name>
<keyword evidence="6 8" id="KW-0472">Membrane</keyword>
<evidence type="ECO:0000313" key="10">
    <source>
        <dbReference type="Proteomes" id="UP000734511"/>
    </source>
</evidence>
<dbReference type="PANTHER" id="PTHR23513">
    <property type="entry name" value="INTEGRAL MEMBRANE EFFLUX PROTEIN-RELATED"/>
    <property type="match status" value="1"/>
</dbReference>
<protein>
    <submittedName>
        <fullName evidence="9">MFS transporter</fullName>
    </submittedName>
</protein>
<dbReference type="CDD" id="cd06173">
    <property type="entry name" value="MFS_MefA_like"/>
    <property type="match status" value="1"/>
</dbReference>
<accession>A0ABX0ZLJ7</accession>
<proteinExistence type="predicted"/>
<feature type="region of interest" description="Disordered" evidence="7">
    <location>
        <begin position="455"/>
        <end position="487"/>
    </location>
</feature>
<dbReference type="Proteomes" id="UP000734511">
    <property type="component" value="Unassembled WGS sequence"/>
</dbReference>
<evidence type="ECO:0000256" key="8">
    <source>
        <dbReference type="SAM" id="Phobius"/>
    </source>
</evidence>
<evidence type="ECO:0000313" key="9">
    <source>
        <dbReference type="EMBL" id="NJP43601.1"/>
    </source>
</evidence>
<evidence type="ECO:0000256" key="4">
    <source>
        <dbReference type="ARBA" id="ARBA00022692"/>
    </source>
</evidence>
<dbReference type="Gene3D" id="1.20.1250.20">
    <property type="entry name" value="MFS general substrate transporter like domains"/>
    <property type="match status" value="1"/>
</dbReference>
<dbReference type="InterPro" id="IPR036259">
    <property type="entry name" value="MFS_trans_sf"/>
</dbReference>
<keyword evidence="10" id="KW-1185">Reference proteome</keyword>
<evidence type="ECO:0000256" key="3">
    <source>
        <dbReference type="ARBA" id="ARBA00022475"/>
    </source>
</evidence>
<evidence type="ECO:0000256" key="1">
    <source>
        <dbReference type="ARBA" id="ARBA00004651"/>
    </source>
</evidence>
<feature type="transmembrane region" description="Helical" evidence="8">
    <location>
        <begin position="134"/>
        <end position="159"/>
    </location>
</feature>
<feature type="transmembrane region" description="Helical" evidence="8">
    <location>
        <begin position="108"/>
        <end position="128"/>
    </location>
</feature>
<gene>
    <name evidence="9" type="ORF">HCN08_09335</name>
</gene>
<evidence type="ECO:0000256" key="7">
    <source>
        <dbReference type="SAM" id="MobiDB-lite"/>
    </source>
</evidence>
<dbReference type="PANTHER" id="PTHR23513:SF11">
    <property type="entry name" value="STAPHYLOFERRIN A TRANSPORTER"/>
    <property type="match status" value="1"/>
</dbReference>
<sequence>MLTAPQPAAPPAPEAPATPVTSATAPRRRRGGGPWRCLRSPAMRWWSAANLVSNIGTWLQMTAQNLLVLHLTHSAAMTGLSIAAQAAPGLLLGPLGGSVVDSWPRRRVAAVSQAALALVAFATAALLVTGHLGVGALLALAALTGLVATIDGPACALLGNDLVPERDVPSAIALGSVISSAGRLIGVALAGALITLAGPAAAYAGNGVSFLCVAAVIPFLRPFRQQEAAPPPALPLPAASVPGADLVTPPAEPAATEPVRSRSAARDGLRYFRRNPLLMRLTWITGLSSVFGRNYTLTLAVLVTGPLHQGAGAFGMVSTALAAGGVAGAVLAGRLRSPSVRLVGALAAVGALLQAVAGLAPSLVLLTVLVVPMAVAEAVSDTAGTSVLQTHPPAEMRGRVLGVWRSASTVWGLAGPPVLGLMLQYAGARGALVLGGLVIVAGIAAGAARTGSASRAARRKGARGLPLPAAPGPGGLRKAPATPSPGV</sequence>
<reference evidence="9 10" key="1">
    <citation type="submission" date="2020-03" db="EMBL/GenBank/DDBJ databases">
        <title>WGS of actinomycetes isolated from Thailand.</title>
        <authorList>
            <person name="Thawai C."/>
        </authorList>
    </citation>
    <scope>NUCLEOTIDE SEQUENCE [LARGE SCALE GENOMIC DNA]</scope>
    <source>
        <strain evidence="9 10">PRB2-1</strain>
    </source>
</reference>
<feature type="transmembrane region" description="Helical" evidence="8">
    <location>
        <begin position="426"/>
        <end position="448"/>
    </location>
</feature>
<feature type="compositionally biased region" description="Pro residues" evidence="7">
    <location>
        <begin position="7"/>
        <end position="16"/>
    </location>
</feature>
<feature type="transmembrane region" description="Helical" evidence="8">
    <location>
        <begin position="171"/>
        <end position="194"/>
    </location>
</feature>
<dbReference type="Pfam" id="PF05977">
    <property type="entry name" value="MFS_3"/>
    <property type="match status" value="1"/>
</dbReference>
<keyword evidence="2" id="KW-0813">Transport</keyword>
<feature type="transmembrane region" description="Helical" evidence="8">
    <location>
        <begin position="345"/>
        <end position="371"/>
    </location>
</feature>
<keyword evidence="3" id="KW-1003">Cell membrane</keyword>
<feature type="transmembrane region" description="Helical" evidence="8">
    <location>
        <begin position="311"/>
        <end position="333"/>
    </location>
</feature>
<dbReference type="InterPro" id="IPR011701">
    <property type="entry name" value="MFS"/>
</dbReference>
<comment type="subcellular location">
    <subcellularLocation>
        <location evidence="1">Cell membrane</location>
        <topology evidence="1">Multi-pass membrane protein</topology>
    </subcellularLocation>
</comment>
<keyword evidence="5 8" id="KW-1133">Transmembrane helix</keyword>
<dbReference type="Pfam" id="PF07690">
    <property type="entry name" value="MFS_1"/>
    <property type="match status" value="1"/>
</dbReference>
<evidence type="ECO:0000256" key="2">
    <source>
        <dbReference type="ARBA" id="ARBA00022448"/>
    </source>
</evidence>